<dbReference type="AlphaFoldDB" id="A0A9D1GAZ3"/>
<dbReference type="Proteomes" id="UP000886833">
    <property type="component" value="Unassembled WGS sequence"/>
</dbReference>
<evidence type="ECO:0000313" key="1">
    <source>
        <dbReference type="EMBL" id="HIT37593.1"/>
    </source>
</evidence>
<reference evidence="1" key="2">
    <citation type="journal article" date="2021" name="PeerJ">
        <title>Extensive microbial diversity within the chicken gut microbiome revealed by metagenomics and culture.</title>
        <authorList>
            <person name="Gilroy R."/>
            <person name="Ravi A."/>
            <person name="Getino M."/>
            <person name="Pursley I."/>
            <person name="Horton D.L."/>
            <person name="Alikhan N.F."/>
            <person name="Baker D."/>
            <person name="Gharbi K."/>
            <person name="Hall N."/>
            <person name="Watson M."/>
            <person name="Adriaenssens E.M."/>
            <person name="Foster-Nyarko E."/>
            <person name="Jarju S."/>
            <person name="Secka A."/>
            <person name="Antonio M."/>
            <person name="Oren A."/>
            <person name="Chaudhuri R.R."/>
            <person name="La Ragione R."/>
            <person name="Hildebrand F."/>
            <person name="Pallen M.J."/>
        </authorList>
    </citation>
    <scope>NUCLEOTIDE SEQUENCE</scope>
    <source>
        <strain evidence="1">CHK195-26880</strain>
    </source>
</reference>
<gene>
    <name evidence="1" type="ORF">IAB59_03835</name>
</gene>
<evidence type="ECO:0000313" key="2">
    <source>
        <dbReference type="Proteomes" id="UP000886833"/>
    </source>
</evidence>
<organism evidence="1 2">
    <name type="scientific">Candidatus Onthousia faecipullorum</name>
    <dbReference type="NCBI Taxonomy" id="2840887"/>
    <lineage>
        <taxon>Bacteria</taxon>
        <taxon>Bacillati</taxon>
        <taxon>Bacillota</taxon>
        <taxon>Bacilli</taxon>
        <taxon>Candidatus Onthousia</taxon>
    </lineage>
</organism>
<accession>A0A9D1GAZ3</accession>
<sequence length="255" mass="29526">MKDLNKLLSELGISKVRLAKYLGVSRQMLYNYLALDSLSLWPKEKAVRLLALLNIEDEEEVSDVTVTSDYIIEVENRLNEGVKDSSNREVLADLKCFNKKEQEILADIINLLKEKLSEDKTKTTYNTYVYLYHYLQSMETADELRYILAYMSKSMGFTNPMEFAFDKDKQFIFESILFSAMTLYHNGGASKNKIAETHKRFVQDIEAKKEEKLSRTQELNTAKVQALRELGYSEINETNAKEVLEKIAEIQSRKV</sequence>
<proteinExistence type="predicted"/>
<reference evidence="1" key="1">
    <citation type="submission" date="2020-10" db="EMBL/GenBank/DDBJ databases">
        <authorList>
            <person name="Gilroy R."/>
        </authorList>
    </citation>
    <scope>NUCLEOTIDE SEQUENCE</scope>
    <source>
        <strain evidence="1">CHK195-26880</strain>
    </source>
</reference>
<comment type="caution">
    <text evidence="1">The sequence shown here is derived from an EMBL/GenBank/DDBJ whole genome shotgun (WGS) entry which is preliminary data.</text>
</comment>
<dbReference type="EMBL" id="DVKQ01000050">
    <property type="protein sequence ID" value="HIT37593.1"/>
    <property type="molecule type" value="Genomic_DNA"/>
</dbReference>
<name>A0A9D1GAZ3_9FIRM</name>
<protein>
    <submittedName>
        <fullName evidence="1">Uncharacterized protein</fullName>
    </submittedName>
</protein>